<sequence length="406" mass="44210">MQAEKKLGWVVTAIFIVADMVGGGVVAMPVAFKQSGLIGGIIFMIVIAIIFEYTGYQLGKVWCKMMQRYPHLGVCRKPFPEMAKRTMGPGMQRFTSVMGNVTLFGIAVVYLLLSANIIHYFIGRFTSIPASMCTVIVILAVIILPFTFLKSPGEFWGVVVLAMATTVIAVLSILVGVAIDSTACYPEVNYPEQTPGTIILSLVVVLLYMPLSVAGYVVYGGSLESSVIYSVQTGWLQLGANLMIAVHCIMTLVIVINPLNQEVEHYLKVSHSFGTGRVLTRTTVLLLVLFVGLSVPDFSPVMNLVGASTIPIGCVVLPSLFYLYSEAATEDEWRKGHTPSVMSVIRRTDKTILIINFFILGVAVVGCVLGTMQGLEKIAKAEFSAPCYVRAFTTDDFSPSFQIKQQ</sequence>
<dbReference type="PANTHER" id="PTHR22950">
    <property type="entry name" value="AMINO ACID TRANSPORTER"/>
    <property type="match status" value="1"/>
</dbReference>
<name>A0A3P8E4A9_HELPZ</name>
<evidence type="ECO:0000256" key="3">
    <source>
        <dbReference type="ARBA" id="ARBA00022989"/>
    </source>
</evidence>
<evidence type="ECO:0000256" key="5">
    <source>
        <dbReference type="SAM" id="Phobius"/>
    </source>
</evidence>
<evidence type="ECO:0000256" key="1">
    <source>
        <dbReference type="ARBA" id="ARBA00004141"/>
    </source>
</evidence>
<feature type="transmembrane region" description="Helical" evidence="5">
    <location>
        <begin position="302"/>
        <end position="324"/>
    </location>
</feature>
<dbReference type="InterPro" id="IPR013057">
    <property type="entry name" value="AA_transpt_TM"/>
</dbReference>
<feature type="transmembrane region" description="Helical" evidence="5">
    <location>
        <begin position="155"/>
        <end position="178"/>
    </location>
</feature>
<dbReference type="Pfam" id="PF01490">
    <property type="entry name" value="Aa_trans"/>
    <property type="match status" value="2"/>
</dbReference>
<evidence type="ECO:0000256" key="2">
    <source>
        <dbReference type="ARBA" id="ARBA00022692"/>
    </source>
</evidence>
<keyword evidence="8" id="KW-1185">Reference proteome</keyword>
<evidence type="ECO:0000313" key="7">
    <source>
        <dbReference type="EMBL" id="VDP03363.1"/>
    </source>
</evidence>
<keyword evidence="2 5" id="KW-0812">Transmembrane</keyword>
<proteinExistence type="predicted"/>
<dbReference type="AlphaFoldDB" id="A0A3P8E4A9"/>
<dbReference type="GO" id="GO:0015179">
    <property type="term" value="F:L-amino acid transmembrane transporter activity"/>
    <property type="evidence" value="ECO:0007669"/>
    <property type="project" value="TreeGrafter"/>
</dbReference>
<organism evidence="7">
    <name type="scientific">Heligmosomoides polygyrus</name>
    <name type="common">Parasitic roundworm</name>
    <dbReference type="NCBI Taxonomy" id="6339"/>
    <lineage>
        <taxon>Eukaryota</taxon>
        <taxon>Metazoa</taxon>
        <taxon>Ecdysozoa</taxon>
        <taxon>Nematoda</taxon>
        <taxon>Chromadorea</taxon>
        <taxon>Rhabditida</taxon>
        <taxon>Rhabditina</taxon>
        <taxon>Rhabditomorpha</taxon>
        <taxon>Strongyloidea</taxon>
        <taxon>Heligmosomidae</taxon>
        <taxon>Heligmosomoides</taxon>
    </lineage>
</organism>
<evidence type="ECO:0000313" key="9">
    <source>
        <dbReference type="WBParaSite" id="HPBE_0001562701-mRNA-1"/>
    </source>
</evidence>
<feature type="transmembrane region" description="Helical" evidence="5">
    <location>
        <begin position="7"/>
        <end position="31"/>
    </location>
</feature>
<keyword evidence="4 5" id="KW-0472">Membrane</keyword>
<feature type="transmembrane region" description="Helical" evidence="5">
    <location>
        <begin position="352"/>
        <end position="372"/>
    </location>
</feature>
<feature type="transmembrane region" description="Helical" evidence="5">
    <location>
        <begin position="37"/>
        <end position="56"/>
    </location>
</feature>
<gene>
    <name evidence="7" type="ORF">HPBE_LOCUS15626</name>
</gene>
<dbReference type="GO" id="GO:0005774">
    <property type="term" value="C:vacuolar membrane"/>
    <property type="evidence" value="ECO:0007669"/>
    <property type="project" value="TreeGrafter"/>
</dbReference>
<dbReference type="OrthoDB" id="655540at2759"/>
<dbReference type="EMBL" id="UZAH01028953">
    <property type="protein sequence ID" value="VDP03363.1"/>
    <property type="molecule type" value="Genomic_DNA"/>
</dbReference>
<feature type="domain" description="Amino acid transporter transmembrane" evidence="6">
    <location>
        <begin position="190"/>
        <end position="343"/>
    </location>
</feature>
<dbReference type="WBParaSite" id="HPBE_0001562701-mRNA-1">
    <property type="protein sequence ID" value="HPBE_0001562701-mRNA-1"/>
    <property type="gene ID" value="HPBE_0001562701"/>
</dbReference>
<keyword evidence="3 5" id="KW-1133">Transmembrane helix</keyword>
<evidence type="ECO:0000313" key="8">
    <source>
        <dbReference type="Proteomes" id="UP000050761"/>
    </source>
</evidence>
<feature type="transmembrane region" description="Helical" evidence="5">
    <location>
        <begin position="240"/>
        <end position="258"/>
    </location>
</feature>
<evidence type="ECO:0000256" key="4">
    <source>
        <dbReference type="ARBA" id="ARBA00023136"/>
    </source>
</evidence>
<protein>
    <submittedName>
        <fullName evidence="9">Aa_trans domain-containing protein</fullName>
    </submittedName>
</protein>
<accession>A0A3P8E4A9</accession>
<dbReference type="PANTHER" id="PTHR22950:SF703">
    <property type="entry name" value="AMINO ACID TRANSPORTER TRANSMEMBRANE DOMAIN-CONTAINING PROTEIN"/>
    <property type="match status" value="1"/>
</dbReference>
<comment type="subcellular location">
    <subcellularLocation>
        <location evidence="1">Membrane</location>
        <topology evidence="1">Multi-pass membrane protein</topology>
    </subcellularLocation>
</comment>
<evidence type="ECO:0000259" key="6">
    <source>
        <dbReference type="Pfam" id="PF01490"/>
    </source>
</evidence>
<dbReference type="Proteomes" id="UP000050761">
    <property type="component" value="Unassembled WGS sequence"/>
</dbReference>
<feature type="transmembrane region" description="Helical" evidence="5">
    <location>
        <begin position="128"/>
        <end position="148"/>
    </location>
</feature>
<feature type="transmembrane region" description="Helical" evidence="5">
    <location>
        <begin position="198"/>
        <end position="219"/>
    </location>
</feature>
<feature type="domain" description="Amino acid transporter transmembrane" evidence="6">
    <location>
        <begin position="6"/>
        <end position="177"/>
    </location>
</feature>
<feature type="transmembrane region" description="Helical" evidence="5">
    <location>
        <begin position="101"/>
        <end position="122"/>
    </location>
</feature>
<reference evidence="7 8" key="1">
    <citation type="submission" date="2018-11" db="EMBL/GenBank/DDBJ databases">
        <authorList>
            <consortium name="Pathogen Informatics"/>
        </authorList>
    </citation>
    <scope>NUCLEOTIDE SEQUENCE [LARGE SCALE GENOMIC DNA]</scope>
</reference>
<reference evidence="9" key="2">
    <citation type="submission" date="2019-09" db="UniProtKB">
        <authorList>
            <consortium name="WormBaseParasite"/>
        </authorList>
    </citation>
    <scope>IDENTIFICATION</scope>
</reference>